<name>A0ABX2DKX9_9BACL</name>
<dbReference type="PANTHER" id="PTHR30204:SF83">
    <property type="entry name" value="TRANSCRIPTIONAL REGULATOR, MERR FAMILY"/>
    <property type="match status" value="1"/>
</dbReference>
<comment type="caution">
    <text evidence="3">The sequence shown here is derived from an EMBL/GenBank/DDBJ whole genome shotgun (WGS) entry which is preliminary data.</text>
</comment>
<feature type="domain" description="HTH merR-type" evidence="2">
    <location>
        <begin position="1"/>
        <end position="70"/>
    </location>
</feature>
<gene>
    <name evidence="3" type="ORF">HQN87_02080</name>
</gene>
<keyword evidence="4" id="KW-1185">Reference proteome</keyword>
<sequence>MLTISQVSEQTGLTPYTIRYYEKIGVLHEPKRSNGGARVYKDSEVSYIQCLNKLKKLGLSLEEITEFTREGCVMDKIQQGENPSNYNPTLKKRIEILEKHLMGLESRRQEIDDMISLAVEKLTLYQELTKEDVVNTSSTV</sequence>
<evidence type="ECO:0000313" key="4">
    <source>
        <dbReference type="Proteomes" id="UP000711047"/>
    </source>
</evidence>
<evidence type="ECO:0000259" key="2">
    <source>
        <dbReference type="PROSITE" id="PS50937"/>
    </source>
</evidence>
<dbReference type="PROSITE" id="PS50937">
    <property type="entry name" value="HTH_MERR_2"/>
    <property type="match status" value="1"/>
</dbReference>
<reference evidence="3 4" key="1">
    <citation type="submission" date="2020-05" db="EMBL/GenBank/DDBJ databases">
        <title>Paenibacillus glebae, sp. nov., Paenibacillus humi sp. nov., Paenibacillus pedi sp. nov., Paenibacillus terrestris sp. nov. and Paenibacillus terricola sp. nov., isolated from a forest top soil sample.</title>
        <authorList>
            <person name="Qi S."/>
            <person name="Carlier A."/>
            <person name="Cnockaert M."/>
            <person name="Vandamme P."/>
        </authorList>
    </citation>
    <scope>NUCLEOTIDE SEQUENCE [LARGE SCALE GENOMIC DNA]</scope>
    <source>
        <strain evidence="3 4">LMG 29502</strain>
    </source>
</reference>
<dbReference type="PRINTS" id="PR00040">
    <property type="entry name" value="HTHMERR"/>
</dbReference>
<dbReference type="InterPro" id="IPR009061">
    <property type="entry name" value="DNA-bd_dom_put_sf"/>
</dbReference>
<dbReference type="PROSITE" id="PS00552">
    <property type="entry name" value="HTH_MERR_1"/>
    <property type="match status" value="1"/>
</dbReference>
<dbReference type="InterPro" id="IPR047057">
    <property type="entry name" value="MerR_fam"/>
</dbReference>
<dbReference type="Gene3D" id="1.10.1660.10">
    <property type="match status" value="1"/>
</dbReference>
<dbReference type="Pfam" id="PF13411">
    <property type="entry name" value="MerR_1"/>
    <property type="match status" value="1"/>
</dbReference>
<dbReference type="InterPro" id="IPR000551">
    <property type="entry name" value="MerR-type_HTH_dom"/>
</dbReference>
<dbReference type="SMART" id="SM00422">
    <property type="entry name" value="HTH_MERR"/>
    <property type="match status" value="1"/>
</dbReference>
<proteinExistence type="predicted"/>
<dbReference type="Proteomes" id="UP000711047">
    <property type="component" value="Unassembled WGS sequence"/>
</dbReference>
<dbReference type="EMBL" id="JABMKX010000001">
    <property type="protein sequence ID" value="NQX44106.1"/>
    <property type="molecule type" value="Genomic_DNA"/>
</dbReference>
<evidence type="ECO:0000256" key="1">
    <source>
        <dbReference type="ARBA" id="ARBA00023125"/>
    </source>
</evidence>
<organism evidence="3 4">
    <name type="scientific">Paenibacillus tritici</name>
    <dbReference type="NCBI Taxonomy" id="1873425"/>
    <lineage>
        <taxon>Bacteria</taxon>
        <taxon>Bacillati</taxon>
        <taxon>Bacillota</taxon>
        <taxon>Bacilli</taxon>
        <taxon>Bacillales</taxon>
        <taxon>Paenibacillaceae</taxon>
        <taxon>Paenibacillus</taxon>
    </lineage>
</organism>
<evidence type="ECO:0000313" key="3">
    <source>
        <dbReference type="EMBL" id="NQX44106.1"/>
    </source>
</evidence>
<dbReference type="PANTHER" id="PTHR30204">
    <property type="entry name" value="REDOX-CYCLING DRUG-SENSING TRANSCRIPTIONAL ACTIVATOR SOXR"/>
    <property type="match status" value="1"/>
</dbReference>
<protein>
    <submittedName>
        <fullName evidence="3">MerR family transcriptional regulator</fullName>
    </submittedName>
</protein>
<keyword evidence="1" id="KW-0238">DNA-binding</keyword>
<accession>A0ABX2DKX9</accession>
<dbReference type="SUPFAM" id="SSF46955">
    <property type="entry name" value="Putative DNA-binding domain"/>
    <property type="match status" value="1"/>
</dbReference>